<feature type="domain" description="GDNF/GAS1" evidence="9">
    <location>
        <begin position="274"/>
        <end position="353"/>
    </location>
</feature>
<evidence type="ECO:0000259" key="9">
    <source>
        <dbReference type="SMART" id="SM00907"/>
    </source>
</evidence>
<dbReference type="InterPro" id="IPR057681">
    <property type="entry name" value="DUF7921"/>
</dbReference>
<dbReference type="SMART" id="SM00907">
    <property type="entry name" value="GDNF"/>
    <property type="match status" value="4"/>
</dbReference>
<dbReference type="GO" id="GO:0043235">
    <property type="term" value="C:receptor complex"/>
    <property type="evidence" value="ECO:0007669"/>
    <property type="project" value="TreeGrafter"/>
</dbReference>
<accession>A0A482WED5</accession>
<comment type="caution">
    <text evidence="10">The sequence shown here is derived from an EMBL/GenBank/DDBJ whole genome shotgun (WGS) entry which is preliminary data.</text>
</comment>
<keyword evidence="7" id="KW-0325">Glycoprotein</keyword>
<evidence type="ECO:0000313" key="11">
    <source>
        <dbReference type="Proteomes" id="UP000291343"/>
    </source>
</evidence>
<sequence length="848" mass="94459">MKGQMKSIETLNCLVARQLCFEDPSCSPILETIPRVCGAEIVSCSTVTVTKCQAALRTLQAFPFFKPTCLCKEPLLDQECNSFRNFLFDHPCIFVHKKEKDPYPIDALPTCNHALVVCQKDKVCIQSYEDFKAKCKVRDGKCHMDDRDACHEAWTNIRFSPMFGCICPNNHMKKRCDRIFSLVNHNPCIVEQIAKEMFEGSVHIEKSPLLGTVKEPSNGDQSQHLNSRSQFAYGSSSSLFSKARGPTDTDGQARSSSLGPKSEENSSVTFQSTCNQALVLCKQNMVCRKALTPVLQFCNTATCKRQNCMDALQNFYRSIDISWSLEIAFCLCKKTKNNQDECLVAQEMLHPVCAQQVEGPVIPTCHSLAEVCREDSECRSRLENYEQSCAVDSITKQCAGPPSECRKAMLGILGTALRSNCACKGTEISQLYDCMGWQRVLWFNPCVVESQRDFHSKKQKGLMIPKASSGSDLSTLRTTPMPSSLLTTVIVTTQTTRIATRTGHRTLITVVPTTSTQLTTQPQVITTPTTTTTTTTTTTEPPTTRTTTTRQPTTVATTTTSLATTTPMPETTTPPTTRPPPTESTIPPRFCVVQRPKQMDQYILEKEGKRLYRDEEPDCSEVCQCGEGEVLVCNTICVQRAPCKTDFAFYNHAAPAYQAYRGRCLCYSGRFICMRPPPDQYSLPQGVFLFLGYSETDEMLLKPLISFEVQDAVNHLQGLLLHLRPKSLCVLSLQTIIVENIILVAKLNDTNSSLTKNLQQQSTFGVLLKEKEECVSVLQEISERINSHDSLVHSHLLLSIFKMAEVEVVYPVSSSCPRLVSKYSTILSLNLVLVTFFSLSSTVTLSLS</sequence>
<dbReference type="FunCoup" id="A0A482WED5">
    <property type="interactions" value="2"/>
</dbReference>
<dbReference type="Pfam" id="PF25868">
    <property type="entry name" value="Fn1_3"/>
    <property type="match status" value="1"/>
</dbReference>
<evidence type="ECO:0000313" key="10">
    <source>
        <dbReference type="EMBL" id="RZF31924.1"/>
    </source>
</evidence>
<evidence type="ECO:0000256" key="7">
    <source>
        <dbReference type="ARBA" id="ARBA00023180"/>
    </source>
</evidence>
<feature type="compositionally biased region" description="Low complexity" evidence="8">
    <location>
        <begin position="528"/>
        <end position="575"/>
    </location>
</feature>
<dbReference type="InterPro" id="IPR016017">
    <property type="entry name" value="GDNF/GAS1"/>
</dbReference>
<dbReference type="GO" id="GO:0009897">
    <property type="term" value="C:external side of plasma membrane"/>
    <property type="evidence" value="ECO:0007669"/>
    <property type="project" value="TreeGrafter"/>
</dbReference>
<dbReference type="SUPFAM" id="SSF110035">
    <property type="entry name" value="GDNF receptor-like"/>
    <property type="match status" value="4"/>
</dbReference>
<dbReference type="AlphaFoldDB" id="A0A482WED5"/>
<keyword evidence="6" id="KW-0675">Receptor</keyword>
<keyword evidence="11" id="KW-1185">Reference proteome</keyword>
<evidence type="ECO:0000256" key="1">
    <source>
        <dbReference type="ARBA" id="ARBA00004236"/>
    </source>
</evidence>
<dbReference type="GO" id="GO:0038023">
    <property type="term" value="F:signaling receptor activity"/>
    <property type="evidence" value="ECO:0007669"/>
    <property type="project" value="InterPro"/>
</dbReference>
<evidence type="ECO:0000256" key="5">
    <source>
        <dbReference type="ARBA" id="ARBA00023136"/>
    </source>
</evidence>
<dbReference type="GO" id="GO:0007399">
    <property type="term" value="P:nervous system development"/>
    <property type="evidence" value="ECO:0007669"/>
    <property type="project" value="TreeGrafter"/>
</dbReference>
<keyword evidence="4" id="KW-0732">Signal</keyword>
<comment type="subcellular location">
    <subcellularLocation>
        <location evidence="1">Cell membrane</location>
    </subcellularLocation>
</comment>
<name>A0A482WED5_LAOST</name>
<organism evidence="10 11">
    <name type="scientific">Laodelphax striatellus</name>
    <name type="common">Small brown planthopper</name>
    <name type="synonym">Delphax striatella</name>
    <dbReference type="NCBI Taxonomy" id="195883"/>
    <lineage>
        <taxon>Eukaryota</taxon>
        <taxon>Metazoa</taxon>
        <taxon>Ecdysozoa</taxon>
        <taxon>Arthropoda</taxon>
        <taxon>Hexapoda</taxon>
        <taxon>Insecta</taxon>
        <taxon>Pterygota</taxon>
        <taxon>Neoptera</taxon>
        <taxon>Paraneoptera</taxon>
        <taxon>Hemiptera</taxon>
        <taxon>Auchenorrhyncha</taxon>
        <taxon>Fulgoroidea</taxon>
        <taxon>Delphacidae</taxon>
        <taxon>Criomorphinae</taxon>
        <taxon>Laodelphax</taxon>
    </lineage>
</organism>
<dbReference type="InterPro" id="IPR003438">
    <property type="entry name" value="GDNF_rcpt"/>
</dbReference>
<proteinExistence type="inferred from homology"/>
<dbReference type="OrthoDB" id="6374728at2759"/>
<gene>
    <name evidence="10" type="ORF">LSTR_LSTR011521</name>
</gene>
<evidence type="ECO:0000256" key="2">
    <source>
        <dbReference type="ARBA" id="ARBA00005961"/>
    </source>
</evidence>
<evidence type="ECO:0000256" key="4">
    <source>
        <dbReference type="ARBA" id="ARBA00022729"/>
    </source>
</evidence>
<dbReference type="Pfam" id="PF25537">
    <property type="entry name" value="DUF7921"/>
    <property type="match status" value="1"/>
</dbReference>
<dbReference type="PANTHER" id="PTHR10269:SF12">
    <property type="entry name" value="GLIAL CELL LINE-DERIVED NEUROTROPHIC FAMILY RECEPTOR-LIKE, ISOFORM E"/>
    <property type="match status" value="1"/>
</dbReference>
<dbReference type="EMBL" id="QKKF02037835">
    <property type="protein sequence ID" value="RZF31924.1"/>
    <property type="molecule type" value="Genomic_DNA"/>
</dbReference>
<feature type="domain" description="GDNF/GAS1" evidence="9">
    <location>
        <begin position="111"/>
        <end position="188"/>
    </location>
</feature>
<feature type="region of interest" description="Disordered" evidence="8">
    <location>
        <begin position="528"/>
        <end position="588"/>
    </location>
</feature>
<evidence type="ECO:0000256" key="6">
    <source>
        <dbReference type="ARBA" id="ARBA00023170"/>
    </source>
</evidence>
<dbReference type="GO" id="GO:0007169">
    <property type="term" value="P:cell surface receptor protein tyrosine kinase signaling pathway"/>
    <property type="evidence" value="ECO:0007669"/>
    <property type="project" value="UniProtKB-ARBA"/>
</dbReference>
<comment type="similarity">
    <text evidence="2">Belongs to the GDNFR family.</text>
</comment>
<dbReference type="STRING" id="195883.A0A482WED5"/>
<feature type="domain" description="GDNF/GAS1" evidence="9">
    <location>
        <begin position="365"/>
        <end position="446"/>
    </location>
</feature>
<feature type="domain" description="GDNF/GAS1" evidence="9">
    <location>
        <begin position="13"/>
        <end position="92"/>
    </location>
</feature>
<keyword evidence="5" id="KW-0472">Membrane</keyword>
<dbReference type="InterPro" id="IPR037193">
    <property type="entry name" value="GDNF_alpha"/>
</dbReference>
<dbReference type="Proteomes" id="UP000291343">
    <property type="component" value="Unassembled WGS sequence"/>
</dbReference>
<dbReference type="InParanoid" id="A0A482WED5"/>
<feature type="compositionally biased region" description="Polar residues" evidence="8">
    <location>
        <begin position="249"/>
        <end position="266"/>
    </location>
</feature>
<dbReference type="InterPro" id="IPR059035">
    <property type="entry name" value="Fn1_3"/>
</dbReference>
<dbReference type="Pfam" id="PF02351">
    <property type="entry name" value="GDNF"/>
    <property type="match status" value="4"/>
</dbReference>
<feature type="region of interest" description="Disordered" evidence="8">
    <location>
        <begin position="238"/>
        <end position="266"/>
    </location>
</feature>
<keyword evidence="3" id="KW-1003">Cell membrane</keyword>
<dbReference type="PANTHER" id="PTHR10269">
    <property type="entry name" value="GDNF RECEPTOR ALPHA"/>
    <property type="match status" value="1"/>
</dbReference>
<evidence type="ECO:0000256" key="8">
    <source>
        <dbReference type="SAM" id="MobiDB-lite"/>
    </source>
</evidence>
<evidence type="ECO:0000256" key="3">
    <source>
        <dbReference type="ARBA" id="ARBA00022475"/>
    </source>
</evidence>
<reference evidence="10 11" key="1">
    <citation type="journal article" date="2017" name="Gigascience">
        <title>Genome sequence of the small brown planthopper, Laodelphax striatellus.</title>
        <authorList>
            <person name="Zhu J."/>
            <person name="Jiang F."/>
            <person name="Wang X."/>
            <person name="Yang P."/>
            <person name="Bao Y."/>
            <person name="Zhao W."/>
            <person name="Wang W."/>
            <person name="Lu H."/>
            <person name="Wang Q."/>
            <person name="Cui N."/>
            <person name="Li J."/>
            <person name="Chen X."/>
            <person name="Luo L."/>
            <person name="Yu J."/>
            <person name="Kang L."/>
            <person name="Cui F."/>
        </authorList>
    </citation>
    <scope>NUCLEOTIDE SEQUENCE [LARGE SCALE GENOMIC DNA]</scope>
    <source>
        <strain evidence="10">Lst14</strain>
    </source>
</reference>
<protein>
    <recommendedName>
        <fullName evidence="9">GDNF/GAS1 domain-containing protein</fullName>
    </recommendedName>
</protein>